<reference evidence="1" key="1">
    <citation type="submission" date="2012-12" db="EMBL/GenBank/DDBJ databases">
        <title>Identification and characterization of a phenylalanine ammonia-lyase gene family in Isatis indigotica Fort.</title>
        <authorList>
            <person name="Liu Q."/>
            <person name="Chen J."/>
            <person name="Zhou X."/>
            <person name="Di P."/>
            <person name="Xiao Y."/>
            <person name="Xuan H."/>
            <person name="Zhang L."/>
            <person name="Chen W."/>
        </authorList>
    </citation>
    <scope>NUCLEOTIDE SEQUENCE</scope>
    <source>
        <tissue evidence="1">Salivary gland</tissue>
    </source>
</reference>
<keyword evidence="1" id="KW-0378">Hydrolase</keyword>
<keyword evidence="1" id="KW-0482">Metalloprotease</keyword>
<sequence>MNGEKLLHIDDKLTLRLEKSSVVAENLVVSTLNVDGQVDTLVDGREVEKDIYHDKSQMAAVSVTEQDGAVEVSGALSHTLRIAPLPLMGRSEDGRIANDN</sequence>
<keyword evidence="1" id="KW-0645">Protease</keyword>
<evidence type="ECO:0000313" key="1">
    <source>
        <dbReference type="EMBL" id="JAA72055.1"/>
    </source>
</evidence>
<dbReference type="AlphaFoldDB" id="A0A0K8RLT9"/>
<proteinExistence type="evidence at transcript level"/>
<organism evidence="1">
    <name type="scientific">Ixodes ricinus</name>
    <name type="common">Common tick</name>
    <name type="synonym">Acarus ricinus</name>
    <dbReference type="NCBI Taxonomy" id="34613"/>
    <lineage>
        <taxon>Eukaryota</taxon>
        <taxon>Metazoa</taxon>
        <taxon>Ecdysozoa</taxon>
        <taxon>Arthropoda</taxon>
        <taxon>Chelicerata</taxon>
        <taxon>Arachnida</taxon>
        <taxon>Acari</taxon>
        <taxon>Parasitiformes</taxon>
        <taxon>Ixodida</taxon>
        <taxon>Ixodoidea</taxon>
        <taxon>Ixodidae</taxon>
        <taxon>Ixodinae</taxon>
        <taxon>Ixodes</taxon>
    </lineage>
</organism>
<dbReference type="GO" id="GO:0006508">
    <property type="term" value="P:proteolysis"/>
    <property type="evidence" value="ECO:0007669"/>
    <property type="project" value="UniProtKB-KW"/>
</dbReference>
<dbReference type="EMBL" id="GADI01001753">
    <property type="protein sequence ID" value="JAA72055.1"/>
    <property type="molecule type" value="mRNA"/>
</dbReference>
<accession>A0A0K8RLT9</accession>
<dbReference type="GO" id="GO:0008237">
    <property type="term" value="F:metallopeptidase activity"/>
    <property type="evidence" value="ECO:0007669"/>
    <property type="project" value="UniProtKB-KW"/>
</dbReference>
<protein>
    <submittedName>
        <fullName evidence="1">Putative metalloprotease</fullName>
    </submittedName>
</protein>
<name>A0A0K8RLT9_IXORI</name>